<dbReference type="InterPro" id="IPR041433">
    <property type="entry name" value="RPN1_C"/>
</dbReference>
<feature type="compositionally biased region" description="Polar residues" evidence="4">
    <location>
        <begin position="933"/>
        <end position="947"/>
    </location>
</feature>
<name>A0A3P3Y803_PLABS</name>
<evidence type="ECO:0000256" key="3">
    <source>
        <dbReference type="ARBA" id="ARBA00022942"/>
    </source>
</evidence>
<dbReference type="InterPro" id="IPR040892">
    <property type="entry name" value="RPN1_N"/>
</dbReference>
<evidence type="ECO:0000256" key="1">
    <source>
        <dbReference type="ARBA" id="ARBA00005460"/>
    </source>
</evidence>
<dbReference type="PANTHER" id="PTHR10943:SF1">
    <property type="entry name" value="26S PROTEASOME NON-ATPASE REGULATORY SUBUNIT 2"/>
    <property type="match status" value="1"/>
</dbReference>
<dbReference type="GO" id="GO:0043161">
    <property type="term" value="P:proteasome-mediated ubiquitin-dependent protein catabolic process"/>
    <property type="evidence" value="ECO:0007669"/>
    <property type="project" value="TreeGrafter"/>
</dbReference>
<feature type="compositionally biased region" description="Basic and acidic residues" evidence="4">
    <location>
        <begin position="21"/>
        <end position="49"/>
    </location>
</feature>
<dbReference type="InterPro" id="IPR002015">
    <property type="entry name" value="Proteasome/cyclosome_rpt"/>
</dbReference>
<dbReference type="Pfam" id="PF01851">
    <property type="entry name" value="PC_rep"/>
    <property type="match status" value="1"/>
</dbReference>
<evidence type="ECO:0000313" key="7">
    <source>
        <dbReference type="EMBL" id="SPQ96308.1"/>
    </source>
</evidence>
<protein>
    <recommendedName>
        <fullName evidence="9">26S proteasome non-ATPase regulatory subunit 2 homolog</fullName>
    </recommendedName>
</protein>
<feature type="compositionally biased region" description="Low complexity" evidence="4">
    <location>
        <begin position="906"/>
        <end position="932"/>
    </location>
</feature>
<feature type="compositionally biased region" description="Polar residues" evidence="4">
    <location>
        <begin position="977"/>
        <end position="1101"/>
    </location>
</feature>
<dbReference type="SUPFAM" id="SSF48371">
    <property type="entry name" value="ARM repeat"/>
    <property type="match status" value="1"/>
</dbReference>
<evidence type="ECO:0000256" key="2">
    <source>
        <dbReference type="ARBA" id="ARBA00022737"/>
    </source>
</evidence>
<feature type="compositionally biased region" description="Polar residues" evidence="4">
    <location>
        <begin position="1259"/>
        <end position="1340"/>
    </location>
</feature>
<sequence>MAGDEQRKAVKVIVPSDETEEQKKARIAKEEVPLSRRPDNAGKPEKDDPYADMNEEDRLLKEKLDHHIEVLKDPSKKKQYVEALQAIRTEIRSSTSSMTSVPKPLKFLRDHYSDFQKFHQNSLSVDEKVLMADILSVVGMTLSLPDGESLKYRMYGTNEPIGSWGHEYVRFIAAELGAEFTRRNEKGERVDDLMDLVDEILAFDMQQNVEAEACDLLIEVDCLEKIHGLIRPDNFAKTCVYLLRMSNYLADTEEQMKMLKVVFDVYLKCGALPDALRVAIKMNSRPLILDVFAQCKDQIVLKQLGFILSSQKLVLPEYEDDDEMMEIMGNGKLHEHFLILAKELDVLEPKSPEDIYKTHLTDSNRLSRKKPGNAAVDSAKQNLASTFVNAFVNAGFGKDPLMTPEGSDWMYKNKDHGMMSATASVGLILLWDLELGFSAIDKYSYNTQEYLRAGAMLATGMVSSGVSSEMDAAFGLLSEVIDSSSKNMKLCAIMGLGLSYAGTEKEDVNEIIMPILSDSSQGLELVGHAAIALGMVNVGTANDEISGAILECFMERSSKELDDCCARFLAIGLGLLYLGKGEACEAILEAVQVVEHPINKLINVIVQTCAFAATGNVLQVQKFLSIVGEHLESEEASRYQAVAVLGIAAVALGENLGAEMALRSFDNMLQYCEVVPRRAVPLALGLLSVSYPQVAVVEILSKLSHDHDEEVSQNAILGLGLAGAGTNNSRIAQMLRQLAVYYQKEPNHLFLVRIAQGFLHLGKGLLSLSPYYSDNFLLSKVGLAGLLSLLFHCLDMKNTILAERHYLLYSIVTAIRPRMLITLDEELKPLPVSVRVGQAVDTVGQAGSPKTITGFQTHTTPVLLGYNDRAELATDEYIPVTSVLEGFSNAATYSQANAASNAGSDSQANTKSNAKSNANANSQANAKSNASTDSQANTKSNTGADTQANTKSNAKSNASANASANSQANAKSNAGSDSQVNAESNAGSDSQANAKSNAGTYSQANAASNVGSDSQANTKSNAKSNASTDSQANTKSNAKSNTKSNTGTDPQANTKSNAKSNAGTDSQANAMPNTGTDSQANAASNASTDSQANAKPNTGSDSQANTKSNAKSNASANSQSNAGSDSQANAKSNTGSDSQTNSKSNASTDPQANSQSNAGSDSQANAASNAGTYSQANAKSNTGYDSQTNSKSNAGSDSQANAASNAGPYPQANAGTDSQANAKPNTGSDSQANTKSNAKSNASANSQSNAGSDSQANAKSNTGSDSQTNSKSNASTDPQANSQSNAGSDSQANAASNAGPYSQANAGTYFQANAKSNTGSDSQTNSKSNAGSDSQANAASNAGPYPQANAGTYFQANAKSNTGSDSQTNSKSNAGSDSQANAASNAGPYSQANAASNAGTYSQANAKSNAGSDSQANAASNAGTYSQANTKSNAKSNASTDSQANAASIASTDPQANAKSNTGSDSQANATSYAGSDSQADTESDAGTDFPANVSTDSQAITSNTGTDSQTNTKSNTGSDSQAITKSNTGTDSQANANTNSQANTKSNADTDSQANANTNSQANTKSDAGTDS</sequence>
<feature type="compositionally biased region" description="Low complexity" evidence="4">
    <location>
        <begin position="1533"/>
        <end position="1565"/>
    </location>
</feature>
<geneLocation type="mitochondrion" evidence="7"/>
<feature type="compositionally biased region" description="Low complexity" evidence="4">
    <location>
        <begin position="948"/>
        <end position="976"/>
    </location>
</feature>
<dbReference type="Gene3D" id="1.25.10.10">
    <property type="entry name" value="Leucine-rich Repeat Variant"/>
    <property type="match status" value="1"/>
</dbReference>
<evidence type="ECO:0000259" key="6">
    <source>
        <dbReference type="Pfam" id="PF18051"/>
    </source>
</evidence>
<feature type="compositionally biased region" description="Polar residues" evidence="4">
    <location>
        <begin position="1131"/>
        <end position="1204"/>
    </location>
</feature>
<feature type="region of interest" description="Disordered" evidence="4">
    <location>
        <begin position="900"/>
        <end position="1573"/>
    </location>
</feature>
<dbReference type="GO" id="GO:0008540">
    <property type="term" value="C:proteasome regulatory particle, base subcomplex"/>
    <property type="evidence" value="ECO:0007669"/>
    <property type="project" value="TreeGrafter"/>
</dbReference>
<evidence type="ECO:0000259" key="5">
    <source>
        <dbReference type="Pfam" id="PF17781"/>
    </source>
</evidence>
<dbReference type="GO" id="GO:0034515">
    <property type="term" value="C:proteasome storage granule"/>
    <property type="evidence" value="ECO:0007669"/>
    <property type="project" value="TreeGrafter"/>
</dbReference>
<feature type="compositionally biased region" description="Polar residues" evidence="4">
    <location>
        <begin position="1493"/>
        <end position="1532"/>
    </location>
</feature>
<feature type="domain" description="26S proteasome non-ATPase regulatory subunit RPN1 C-terminal" evidence="6">
    <location>
        <begin position="843"/>
        <end position="887"/>
    </location>
</feature>
<dbReference type="PANTHER" id="PTHR10943">
    <property type="entry name" value="26S PROTEASOME NON-ATPASE REGULATORY SUBUNIT"/>
    <property type="match status" value="1"/>
</dbReference>
<keyword evidence="2" id="KW-0677">Repeat</keyword>
<organism evidence="7 8">
    <name type="scientific">Plasmodiophora brassicae</name>
    <name type="common">Clubroot disease agent</name>
    <dbReference type="NCBI Taxonomy" id="37360"/>
    <lineage>
        <taxon>Eukaryota</taxon>
        <taxon>Sar</taxon>
        <taxon>Rhizaria</taxon>
        <taxon>Endomyxa</taxon>
        <taxon>Phytomyxea</taxon>
        <taxon>Plasmodiophorida</taxon>
        <taxon>Plasmodiophoridae</taxon>
        <taxon>Plasmodiophora</taxon>
    </lineage>
</organism>
<dbReference type="Pfam" id="PF17781">
    <property type="entry name" value="RPN1_RPN2_N"/>
    <property type="match status" value="1"/>
</dbReference>
<evidence type="ECO:0008006" key="9">
    <source>
        <dbReference type="Google" id="ProtNLM"/>
    </source>
</evidence>
<reference evidence="7 8" key="1">
    <citation type="submission" date="2018-03" db="EMBL/GenBank/DDBJ databases">
        <authorList>
            <person name="Fogelqvist J."/>
        </authorList>
    </citation>
    <scope>NUCLEOTIDE SEQUENCE [LARGE SCALE GENOMIC DNA]</scope>
</reference>
<keyword evidence="7" id="KW-0496">Mitochondrion</keyword>
<dbReference type="InterPro" id="IPR016024">
    <property type="entry name" value="ARM-type_fold"/>
</dbReference>
<dbReference type="Proteomes" id="UP000290189">
    <property type="component" value="Unassembled WGS sequence"/>
</dbReference>
<evidence type="ECO:0000256" key="4">
    <source>
        <dbReference type="SAM" id="MobiDB-lite"/>
    </source>
</evidence>
<dbReference type="EMBL" id="OVEO01000005">
    <property type="protein sequence ID" value="SPQ96308.1"/>
    <property type="molecule type" value="Genomic_DNA"/>
</dbReference>
<keyword evidence="3" id="KW-0647">Proteasome</keyword>
<feature type="region of interest" description="Disordered" evidence="4">
    <location>
        <begin position="1"/>
        <end position="52"/>
    </location>
</feature>
<accession>A0A3P3Y803</accession>
<dbReference type="FunFam" id="1.25.10.10:FF:000026">
    <property type="entry name" value="26S proteasome non-ATPase regulatory subunit 2"/>
    <property type="match status" value="1"/>
</dbReference>
<feature type="compositionally biased region" description="Polar residues" evidence="4">
    <location>
        <begin position="1349"/>
        <end position="1479"/>
    </location>
</feature>
<proteinExistence type="inferred from homology"/>
<feature type="compositionally biased region" description="Low complexity" evidence="4">
    <location>
        <begin position="1102"/>
        <end position="1130"/>
    </location>
</feature>
<feature type="compositionally biased region" description="Low complexity" evidence="4">
    <location>
        <begin position="1230"/>
        <end position="1258"/>
    </location>
</feature>
<feature type="compositionally biased region" description="Polar residues" evidence="4">
    <location>
        <begin position="1213"/>
        <end position="1229"/>
    </location>
</feature>
<comment type="similarity">
    <text evidence="1">Belongs to the proteasome subunit S2 family.</text>
</comment>
<dbReference type="InterPro" id="IPR011989">
    <property type="entry name" value="ARM-like"/>
</dbReference>
<dbReference type="Pfam" id="PF18051">
    <property type="entry name" value="RPN1_C"/>
    <property type="match status" value="1"/>
</dbReference>
<gene>
    <name evidence="7" type="ORF">PLBR_LOCUS3523</name>
</gene>
<feature type="domain" description="RPN1 N-terminal" evidence="5">
    <location>
        <begin position="64"/>
        <end position="360"/>
    </location>
</feature>
<evidence type="ECO:0000313" key="8">
    <source>
        <dbReference type="Proteomes" id="UP000290189"/>
    </source>
</evidence>
<dbReference type="GO" id="GO:0005634">
    <property type="term" value="C:nucleus"/>
    <property type="evidence" value="ECO:0007669"/>
    <property type="project" value="TreeGrafter"/>
</dbReference>